<gene>
    <name evidence="1" type="ORF">SRCM100623_02612</name>
</gene>
<protein>
    <submittedName>
        <fullName evidence="1">Uncharacterized protein</fullName>
    </submittedName>
</protein>
<dbReference type="PATRIC" id="fig|438.15.peg.2895"/>
<evidence type="ECO:0000313" key="1">
    <source>
        <dbReference type="EMBL" id="OAZ62921.1"/>
    </source>
</evidence>
<dbReference type="Proteomes" id="UP000093796">
    <property type="component" value="Unassembled WGS sequence"/>
</dbReference>
<sequence length="128" mass="14831">MGQGMRALVSVFWANPNTMPPPTSDTLPDGKSLWLCTILDRTVEREIISHYAPRVRPGSGWSHGWSPLLDPPKRWSGTRKAAARRRNLRRRLEKAVPLFADQFEEQELQRRPDYFDADSIEREQCNKN</sequence>
<evidence type="ECO:0000313" key="2">
    <source>
        <dbReference type="Proteomes" id="UP000093796"/>
    </source>
</evidence>
<dbReference type="EMBL" id="LYUD01000152">
    <property type="protein sequence ID" value="OAZ62921.1"/>
    <property type="molecule type" value="Genomic_DNA"/>
</dbReference>
<accession>A0A1A0CJX9</accession>
<proteinExistence type="predicted"/>
<dbReference type="AlphaFoldDB" id="A0A1A0CJX9"/>
<comment type="caution">
    <text evidence="1">The sequence shown here is derived from an EMBL/GenBank/DDBJ whole genome shotgun (WGS) entry which is preliminary data.</text>
</comment>
<reference evidence="1 2" key="1">
    <citation type="submission" date="2016-05" db="EMBL/GenBank/DDBJ databases">
        <title>Genome sequencing of Acetobacter pasteurianus strain SRCM100623.</title>
        <authorList>
            <person name="Song Y.R."/>
        </authorList>
    </citation>
    <scope>NUCLEOTIDE SEQUENCE [LARGE SCALE GENOMIC DNA]</scope>
    <source>
        <strain evidence="1 2">SRCM100623</strain>
    </source>
</reference>
<name>A0A1A0CJX9_ACEPA</name>
<dbReference type="RefSeq" id="WP_231111207.1">
    <property type="nucleotide sequence ID" value="NZ_BSCN01000197.1"/>
</dbReference>
<organism evidence="1 2">
    <name type="scientific">Acetobacter pasteurianus</name>
    <name type="common">Acetobacter turbidans</name>
    <dbReference type="NCBI Taxonomy" id="438"/>
    <lineage>
        <taxon>Bacteria</taxon>
        <taxon>Pseudomonadati</taxon>
        <taxon>Pseudomonadota</taxon>
        <taxon>Alphaproteobacteria</taxon>
        <taxon>Acetobacterales</taxon>
        <taxon>Acetobacteraceae</taxon>
        <taxon>Acetobacter</taxon>
    </lineage>
</organism>